<feature type="chain" id="PRO_5012056333" evidence="1">
    <location>
        <begin position="21"/>
        <end position="208"/>
    </location>
</feature>
<evidence type="ECO:0000313" key="3">
    <source>
        <dbReference type="Proteomes" id="UP000193685"/>
    </source>
</evidence>
<dbReference type="EMBL" id="MCFI01000018">
    <property type="protein sequence ID" value="ORY78174.1"/>
    <property type="molecule type" value="Genomic_DNA"/>
</dbReference>
<protein>
    <submittedName>
        <fullName evidence="2">Uncharacterized protein</fullName>
    </submittedName>
</protein>
<feature type="signal peptide" evidence="1">
    <location>
        <begin position="1"/>
        <end position="20"/>
    </location>
</feature>
<dbReference type="Proteomes" id="UP000193685">
    <property type="component" value="Unassembled WGS sequence"/>
</dbReference>
<dbReference type="RefSeq" id="XP_040723285.1">
    <property type="nucleotide sequence ID" value="XM_040865949.1"/>
</dbReference>
<gene>
    <name evidence="2" type="ORF">BCR37DRAFT_115186</name>
</gene>
<sequence>MLNLTPILLSLLALSDPCQATKERCASFFAGQRYTPVKETGSSCKELCEPHLAYWATLDANLALYYKSESPCVKAYEGVCAFKRMVDFTDNSGVAKCDCLSALVFMRVQVKGNAADGSRCDEQNFLDFLNGLKFNKTTVRGEETGFEVKVHQSPLTCQNHKGDSSHCACPKDAKLYTDTQQPSKLGQPMNKCTWDLEDHGDAPPFVSI</sequence>
<evidence type="ECO:0000256" key="1">
    <source>
        <dbReference type="SAM" id="SignalP"/>
    </source>
</evidence>
<keyword evidence="3" id="KW-1185">Reference proteome</keyword>
<reference evidence="2 3" key="1">
    <citation type="submission" date="2016-07" db="EMBL/GenBank/DDBJ databases">
        <title>Pervasive Adenine N6-methylation of Active Genes in Fungi.</title>
        <authorList>
            <consortium name="DOE Joint Genome Institute"/>
            <person name="Mondo S.J."/>
            <person name="Dannebaum R.O."/>
            <person name="Kuo R.C."/>
            <person name="Labutti K."/>
            <person name="Haridas S."/>
            <person name="Kuo A."/>
            <person name="Salamov A."/>
            <person name="Ahrendt S.R."/>
            <person name="Lipzen A."/>
            <person name="Sullivan W."/>
            <person name="Andreopoulos W.B."/>
            <person name="Clum A."/>
            <person name="Lindquist E."/>
            <person name="Daum C."/>
            <person name="Ramamoorthy G.K."/>
            <person name="Gryganskyi A."/>
            <person name="Culley D."/>
            <person name="Magnuson J.K."/>
            <person name="James T.Y."/>
            <person name="O'Malley M.A."/>
            <person name="Stajich J.E."/>
            <person name="Spatafora J.W."/>
            <person name="Visel A."/>
            <person name="Grigoriev I.V."/>
        </authorList>
    </citation>
    <scope>NUCLEOTIDE SEQUENCE [LARGE SCALE GENOMIC DNA]</scope>
    <source>
        <strain evidence="2 3">12-1054</strain>
    </source>
</reference>
<proteinExistence type="predicted"/>
<accession>A0A1Y2F3V7</accession>
<evidence type="ECO:0000313" key="2">
    <source>
        <dbReference type="EMBL" id="ORY78174.1"/>
    </source>
</evidence>
<dbReference type="GeneID" id="63782548"/>
<organism evidence="2 3">
    <name type="scientific">Protomyces lactucae-debilis</name>
    <dbReference type="NCBI Taxonomy" id="2754530"/>
    <lineage>
        <taxon>Eukaryota</taxon>
        <taxon>Fungi</taxon>
        <taxon>Dikarya</taxon>
        <taxon>Ascomycota</taxon>
        <taxon>Taphrinomycotina</taxon>
        <taxon>Taphrinomycetes</taxon>
        <taxon>Taphrinales</taxon>
        <taxon>Protomycetaceae</taxon>
        <taxon>Protomyces</taxon>
    </lineage>
</organism>
<dbReference type="AlphaFoldDB" id="A0A1Y2F3V7"/>
<keyword evidence="1" id="KW-0732">Signal</keyword>
<comment type="caution">
    <text evidence="2">The sequence shown here is derived from an EMBL/GenBank/DDBJ whole genome shotgun (WGS) entry which is preliminary data.</text>
</comment>
<name>A0A1Y2F3V7_PROLT</name>